<reference evidence="9" key="3">
    <citation type="submission" date="2015-04" db="UniProtKB">
        <authorList>
            <consortium name="EnsemblPlants"/>
        </authorList>
    </citation>
    <scope>IDENTIFICATION</scope>
    <source>
        <strain evidence="9">cv. Jemalong A17</strain>
    </source>
</reference>
<keyword evidence="3" id="KW-0547">Nucleotide-binding</keyword>
<keyword evidence="10" id="KW-1185">Reference proteome</keyword>
<keyword evidence="1 8" id="KW-0723">Serine/threonine-protein kinase</keyword>
<evidence type="ECO:0000256" key="1">
    <source>
        <dbReference type="ARBA" id="ARBA00022527"/>
    </source>
</evidence>
<dbReference type="HOGENOM" id="CLU_2674775_0_0_1"/>
<reference evidence="6 10" key="2">
    <citation type="journal article" date="2014" name="BMC Genomics">
        <title>An improved genome release (version Mt4.0) for the model legume Medicago truncatula.</title>
        <authorList>
            <person name="Tang H."/>
            <person name="Krishnakumar V."/>
            <person name="Bidwell S."/>
            <person name="Rosen B."/>
            <person name="Chan A."/>
            <person name="Zhou S."/>
            <person name="Gentzbittel L."/>
            <person name="Childs K.L."/>
            <person name="Yandell M."/>
            <person name="Gundlach H."/>
            <person name="Mayer K.F."/>
            <person name="Schwartz D.C."/>
            <person name="Town C.D."/>
        </authorList>
    </citation>
    <scope>GENOME REANNOTATION</scope>
    <source>
        <strain evidence="7">A17</strain>
        <strain evidence="9 10">cv. Jemalong A17</strain>
    </source>
</reference>
<dbReference type="GO" id="GO:0005524">
    <property type="term" value="F:ATP binding"/>
    <property type="evidence" value="ECO:0007669"/>
    <property type="project" value="UniProtKB-KW"/>
</dbReference>
<evidence type="ECO:0000256" key="3">
    <source>
        <dbReference type="ARBA" id="ARBA00022741"/>
    </source>
</evidence>
<dbReference type="PANTHER" id="PTHR43895:SF104">
    <property type="entry name" value="CBL-INTERACTING SERINE_THREONINE-PROTEIN KINASE 3"/>
    <property type="match status" value="1"/>
</dbReference>
<evidence type="ECO:0000313" key="8">
    <source>
        <dbReference type="EMBL" id="RHN56924.1"/>
    </source>
</evidence>
<accession>A0A0C3XQH1</accession>
<name>G7K1R0_MEDTR</name>
<organism evidence="6 10">
    <name type="scientific">Medicago truncatula</name>
    <name type="common">Barrel medic</name>
    <name type="synonym">Medicago tribuloides</name>
    <dbReference type="NCBI Taxonomy" id="3880"/>
    <lineage>
        <taxon>Eukaryota</taxon>
        <taxon>Viridiplantae</taxon>
        <taxon>Streptophyta</taxon>
        <taxon>Embryophyta</taxon>
        <taxon>Tracheophyta</taxon>
        <taxon>Spermatophyta</taxon>
        <taxon>Magnoliopsida</taxon>
        <taxon>eudicotyledons</taxon>
        <taxon>Gunneridae</taxon>
        <taxon>Pentapetalae</taxon>
        <taxon>rosids</taxon>
        <taxon>fabids</taxon>
        <taxon>Fabales</taxon>
        <taxon>Fabaceae</taxon>
        <taxon>Papilionoideae</taxon>
        <taxon>50 kb inversion clade</taxon>
        <taxon>NPAAA clade</taxon>
        <taxon>Hologalegina</taxon>
        <taxon>IRL clade</taxon>
        <taxon>Trifolieae</taxon>
        <taxon>Medicago</taxon>
    </lineage>
</organism>
<evidence type="ECO:0000256" key="5">
    <source>
        <dbReference type="ARBA" id="ARBA00022840"/>
    </source>
</evidence>
<evidence type="ECO:0000313" key="6">
    <source>
        <dbReference type="EMBL" id="AES99258.2"/>
    </source>
</evidence>
<dbReference type="EnsemblPlants" id="AES99258">
    <property type="protein sequence ID" value="AES99258"/>
    <property type="gene ID" value="MTR_5g078420"/>
</dbReference>
<dbReference type="GO" id="GO:0004674">
    <property type="term" value="F:protein serine/threonine kinase activity"/>
    <property type="evidence" value="ECO:0007669"/>
    <property type="project" value="UniProtKB-KW"/>
</dbReference>
<dbReference type="Proteomes" id="UP000002051">
    <property type="component" value="Chromosome 2"/>
</dbReference>
<reference evidence="8" key="4">
    <citation type="journal article" date="2018" name="Nat. Plants">
        <title>Whole-genome landscape of Medicago truncatula symbiotic genes.</title>
        <authorList>
            <person name="Pecrix Y."/>
            <person name="Gamas P."/>
            <person name="Carrere S."/>
        </authorList>
    </citation>
    <scope>NUCLEOTIDE SEQUENCE</scope>
    <source>
        <tissue evidence="8">Leaves</tissue>
    </source>
</reference>
<evidence type="ECO:0000256" key="4">
    <source>
        <dbReference type="ARBA" id="ARBA00022777"/>
    </source>
</evidence>
<dbReference type="Proteomes" id="UP000002051">
    <property type="component" value="Chromosome 5"/>
</dbReference>
<keyword evidence="2 8" id="KW-0808">Transferase</keyword>
<dbReference type="EMBL" id="CM001218">
    <property type="protein sequence ID" value="KEH37460.1"/>
    <property type="molecule type" value="Genomic_DNA"/>
</dbReference>
<keyword evidence="5" id="KW-0067">ATP-binding</keyword>
<sequence length="75" mass="8944">MTGWELLDKIVNHGRMIEREARRYFHRLINVVDYCNSRIVLSQRPEGYLPFDDPNLMELLKKISSAEFTFPRGFL</sequence>
<dbReference type="EnsemblPlants" id="KEH37460">
    <property type="protein sequence ID" value="KEH37460"/>
    <property type="gene ID" value="MTR_2g038635"/>
</dbReference>
<dbReference type="STRING" id="3880.G7K1R0"/>
<evidence type="ECO:0000313" key="9">
    <source>
        <dbReference type="EnsemblPlants" id="AES99258"/>
    </source>
</evidence>
<dbReference type="EC" id="2.7.11.1" evidence="8"/>
<dbReference type="AlphaFoldDB" id="G7K1R0"/>
<dbReference type="EMBL" id="CM001221">
    <property type="protein sequence ID" value="AES99258.2"/>
    <property type="molecule type" value="Genomic_DNA"/>
</dbReference>
<dbReference type="EMBL" id="PSQE01000005">
    <property type="protein sequence ID" value="RHN56924.1"/>
    <property type="molecule type" value="Genomic_DNA"/>
</dbReference>
<accession>G7K1R0</accession>
<dbReference type="PANTHER" id="PTHR43895">
    <property type="entry name" value="CALCIUM/CALMODULIN-DEPENDENT PROTEIN KINASE KINASE-RELATED"/>
    <property type="match status" value="1"/>
</dbReference>
<dbReference type="Proteomes" id="UP000265566">
    <property type="component" value="Chromosome 5"/>
</dbReference>
<reference evidence="6 10" key="1">
    <citation type="journal article" date="2011" name="Nature">
        <title>The Medicago genome provides insight into the evolution of rhizobial symbioses.</title>
        <authorList>
            <person name="Young N.D."/>
            <person name="Debelle F."/>
            <person name="Oldroyd G.E."/>
            <person name="Geurts R."/>
            <person name="Cannon S.B."/>
            <person name="Udvardi M.K."/>
            <person name="Benedito V.A."/>
            <person name="Mayer K.F."/>
            <person name="Gouzy J."/>
            <person name="Schoof H."/>
            <person name="Van de Peer Y."/>
            <person name="Proost S."/>
            <person name="Cook D.R."/>
            <person name="Meyers B.C."/>
            <person name="Spannagl M."/>
            <person name="Cheung F."/>
            <person name="De Mita S."/>
            <person name="Krishnakumar V."/>
            <person name="Gundlach H."/>
            <person name="Zhou S."/>
            <person name="Mudge J."/>
            <person name="Bharti A.K."/>
            <person name="Murray J.D."/>
            <person name="Naoumkina M.A."/>
            <person name="Rosen B."/>
            <person name="Silverstein K.A."/>
            <person name="Tang H."/>
            <person name="Rombauts S."/>
            <person name="Zhao P.X."/>
            <person name="Zhou P."/>
            <person name="Barbe V."/>
            <person name="Bardou P."/>
            <person name="Bechner M."/>
            <person name="Bellec A."/>
            <person name="Berger A."/>
            <person name="Berges H."/>
            <person name="Bidwell S."/>
            <person name="Bisseling T."/>
            <person name="Choisne N."/>
            <person name="Couloux A."/>
            <person name="Denny R."/>
            <person name="Deshpande S."/>
            <person name="Dai X."/>
            <person name="Doyle J.J."/>
            <person name="Dudez A.M."/>
            <person name="Farmer A.D."/>
            <person name="Fouteau S."/>
            <person name="Franken C."/>
            <person name="Gibelin C."/>
            <person name="Gish J."/>
            <person name="Goldstein S."/>
            <person name="Gonzalez A.J."/>
            <person name="Green P.J."/>
            <person name="Hallab A."/>
            <person name="Hartog M."/>
            <person name="Hua A."/>
            <person name="Humphray S.J."/>
            <person name="Jeong D.H."/>
            <person name="Jing Y."/>
            <person name="Jocker A."/>
            <person name="Kenton S.M."/>
            <person name="Kim D.J."/>
            <person name="Klee K."/>
            <person name="Lai H."/>
            <person name="Lang C."/>
            <person name="Lin S."/>
            <person name="Macmil S.L."/>
            <person name="Magdelenat G."/>
            <person name="Matthews L."/>
            <person name="McCorrison J."/>
            <person name="Monaghan E.L."/>
            <person name="Mun J.H."/>
            <person name="Najar F.Z."/>
            <person name="Nicholson C."/>
            <person name="Noirot C."/>
            <person name="O'Bleness M."/>
            <person name="Paule C.R."/>
            <person name="Poulain J."/>
            <person name="Prion F."/>
            <person name="Qin B."/>
            <person name="Qu C."/>
            <person name="Retzel E.F."/>
            <person name="Riddle C."/>
            <person name="Sallet E."/>
            <person name="Samain S."/>
            <person name="Samson N."/>
            <person name="Sanders I."/>
            <person name="Saurat O."/>
            <person name="Scarpelli C."/>
            <person name="Schiex T."/>
            <person name="Segurens B."/>
            <person name="Severin A.J."/>
            <person name="Sherrier D.J."/>
            <person name="Shi R."/>
            <person name="Sims S."/>
            <person name="Singer S.R."/>
            <person name="Sinharoy S."/>
            <person name="Sterck L."/>
            <person name="Viollet A."/>
            <person name="Wang B.B."/>
            <person name="Wang K."/>
            <person name="Wang M."/>
            <person name="Wang X."/>
            <person name="Warfsmann J."/>
            <person name="Weissenbach J."/>
            <person name="White D.D."/>
            <person name="White J.D."/>
            <person name="Wiley G.B."/>
            <person name="Wincker P."/>
            <person name="Xing Y."/>
            <person name="Yang L."/>
            <person name="Yao Z."/>
            <person name="Ying F."/>
            <person name="Zhai J."/>
            <person name="Zhou L."/>
            <person name="Zuber A."/>
            <person name="Denarie J."/>
            <person name="Dixon R.A."/>
            <person name="May G.D."/>
            <person name="Schwartz D.C."/>
            <person name="Rogers J."/>
            <person name="Quetier F."/>
            <person name="Town C.D."/>
            <person name="Roe B.A."/>
        </authorList>
    </citation>
    <scope>NUCLEOTIDE SEQUENCE [LARGE SCALE GENOMIC DNA]</scope>
    <source>
        <strain evidence="6">A17</strain>
        <strain evidence="9 10">cv. Jemalong A17</strain>
    </source>
</reference>
<evidence type="ECO:0000313" key="7">
    <source>
        <dbReference type="EMBL" id="KEH37460.1"/>
    </source>
</evidence>
<evidence type="ECO:0000256" key="2">
    <source>
        <dbReference type="ARBA" id="ARBA00022679"/>
    </source>
</evidence>
<dbReference type="Gramene" id="rna32393">
    <property type="protein sequence ID" value="RHN56924.1"/>
    <property type="gene ID" value="gene32393"/>
</dbReference>
<keyword evidence="4 6" id="KW-0418">Kinase</keyword>
<gene>
    <name evidence="7" type="ordered locus">MTR_2g038635</name>
    <name evidence="6" type="ordered locus">MTR_5g078420</name>
    <name evidence="8" type="ORF">MtrunA17_Chr5g0434731</name>
</gene>
<proteinExistence type="predicted"/>
<evidence type="ECO:0000313" key="10">
    <source>
        <dbReference type="Proteomes" id="UP000002051"/>
    </source>
</evidence>
<protein>
    <submittedName>
        <fullName evidence="6">CBL-interacting kinase, putative</fullName>
    </submittedName>
    <submittedName>
        <fullName evidence="8">Putative non-specific serine/threonine protein kinase</fullName>
        <ecNumber evidence="8">2.7.11.1</ecNumber>
    </submittedName>
</protein>